<keyword evidence="3" id="KW-0812">Transmembrane</keyword>
<comment type="caution">
    <text evidence="8">The sequence shown here is derived from an EMBL/GenBank/DDBJ whole genome shotgun (WGS) entry which is preliminary data.</text>
</comment>
<dbReference type="PANTHER" id="PTHR48041">
    <property type="entry name" value="ABC TRANSPORTER G FAMILY MEMBER 28"/>
    <property type="match status" value="1"/>
</dbReference>
<dbReference type="InterPro" id="IPR050352">
    <property type="entry name" value="ABCG_transporters"/>
</dbReference>
<evidence type="ECO:0000256" key="1">
    <source>
        <dbReference type="ARBA" id="ARBA00004141"/>
    </source>
</evidence>
<keyword evidence="4" id="KW-1133">Transmembrane helix</keyword>
<dbReference type="InterPro" id="IPR043926">
    <property type="entry name" value="ABCG_dom"/>
</dbReference>
<dbReference type="SUPFAM" id="SSF52540">
    <property type="entry name" value="P-loop containing nucleoside triphosphate hydrolases"/>
    <property type="match status" value="1"/>
</dbReference>
<proteinExistence type="predicted"/>
<evidence type="ECO:0000256" key="3">
    <source>
        <dbReference type="ARBA" id="ARBA00022692"/>
    </source>
</evidence>
<dbReference type="GO" id="GO:0016887">
    <property type="term" value="F:ATP hydrolysis activity"/>
    <property type="evidence" value="ECO:0007669"/>
    <property type="project" value="InterPro"/>
</dbReference>
<gene>
    <name evidence="8" type="ORF">GPECTOR_66g260</name>
</gene>
<dbReference type="Pfam" id="PF00005">
    <property type="entry name" value="ABC_tran"/>
    <property type="match status" value="1"/>
</dbReference>
<evidence type="ECO:0000313" key="9">
    <source>
        <dbReference type="Proteomes" id="UP000075714"/>
    </source>
</evidence>
<dbReference type="InterPro" id="IPR027417">
    <property type="entry name" value="P-loop_NTPase"/>
</dbReference>
<dbReference type="Gene3D" id="3.40.50.300">
    <property type="entry name" value="P-loop containing nucleotide triphosphate hydrolases"/>
    <property type="match status" value="1"/>
</dbReference>
<evidence type="ECO:0000256" key="4">
    <source>
        <dbReference type="ARBA" id="ARBA00022989"/>
    </source>
</evidence>
<organism evidence="8 9">
    <name type="scientific">Gonium pectorale</name>
    <name type="common">Green alga</name>
    <dbReference type="NCBI Taxonomy" id="33097"/>
    <lineage>
        <taxon>Eukaryota</taxon>
        <taxon>Viridiplantae</taxon>
        <taxon>Chlorophyta</taxon>
        <taxon>core chlorophytes</taxon>
        <taxon>Chlorophyceae</taxon>
        <taxon>CS clade</taxon>
        <taxon>Chlamydomonadales</taxon>
        <taxon>Volvocaceae</taxon>
        <taxon>Gonium</taxon>
    </lineage>
</organism>
<feature type="domain" description="ABC transporter family G" evidence="7">
    <location>
        <begin position="130"/>
        <end position="210"/>
    </location>
</feature>
<dbReference type="Proteomes" id="UP000075714">
    <property type="component" value="Unassembled WGS sequence"/>
</dbReference>
<dbReference type="OrthoDB" id="66620at2759"/>
<comment type="subcellular location">
    <subcellularLocation>
        <location evidence="1">Membrane</location>
        <topology evidence="1">Multi-pass membrane protein</topology>
    </subcellularLocation>
</comment>
<evidence type="ECO:0000256" key="5">
    <source>
        <dbReference type="ARBA" id="ARBA00023136"/>
    </source>
</evidence>
<feature type="domain" description="ABC transporter" evidence="6">
    <location>
        <begin position="5"/>
        <end position="100"/>
    </location>
</feature>
<dbReference type="GO" id="GO:0140359">
    <property type="term" value="F:ABC-type transporter activity"/>
    <property type="evidence" value="ECO:0007669"/>
    <property type="project" value="InterPro"/>
</dbReference>
<keyword evidence="9" id="KW-1185">Reference proteome</keyword>
<evidence type="ECO:0000256" key="2">
    <source>
        <dbReference type="ARBA" id="ARBA00022448"/>
    </source>
</evidence>
<keyword evidence="2" id="KW-0813">Transport</keyword>
<name>A0A150G3T1_GONPE</name>
<protein>
    <recommendedName>
        <fullName evidence="10">ABC transporter domain-containing protein</fullName>
    </recommendedName>
</protein>
<evidence type="ECO:0000313" key="8">
    <source>
        <dbReference type="EMBL" id="KXZ44532.1"/>
    </source>
</evidence>
<keyword evidence="5" id="KW-0472">Membrane</keyword>
<reference evidence="9" key="1">
    <citation type="journal article" date="2016" name="Nat. Commun.">
        <title>The Gonium pectorale genome demonstrates co-option of cell cycle regulation during the evolution of multicellularity.</title>
        <authorList>
            <person name="Hanschen E.R."/>
            <person name="Marriage T.N."/>
            <person name="Ferris P.J."/>
            <person name="Hamaji T."/>
            <person name="Toyoda A."/>
            <person name="Fujiyama A."/>
            <person name="Neme R."/>
            <person name="Noguchi H."/>
            <person name="Minakuchi Y."/>
            <person name="Suzuki M."/>
            <person name="Kawai-Toyooka H."/>
            <person name="Smith D.R."/>
            <person name="Sparks H."/>
            <person name="Anderson J."/>
            <person name="Bakaric R."/>
            <person name="Luria V."/>
            <person name="Karger A."/>
            <person name="Kirschner M.W."/>
            <person name="Durand P.M."/>
            <person name="Michod R.E."/>
            <person name="Nozaki H."/>
            <person name="Olson B.J."/>
        </authorList>
    </citation>
    <scope>NUCLEOTIDE SEQUENCE [LARGE SCALE GENOMIC DNA]</scope>
    <source>
        <strain evidence="9">NIES-2863</strain>
    </source>
</reference>
<evidence type="ECO:0000259" key="7">
    <source>
        <dbReference type="Pfam" id="PF19055"/>
    </source>
</evidence>
<accession>A0A150G3T1</accession>
<dbReference type="InterPro" id="IPR003439">
    <property type="entry name" value="ABC_transporter-like_ATP-bd"/>
</dbReference>
<dbReference type="Pfam" id="PF19055">
    <property type="entry name" value="ABC2_membrane_7"/>
    <property type="match status" value="1"/>
</dbReference>
<sequence>MSLWRRIGYVPQEDVLHANLTVRENLDYAACLRMQPGTPASWRSAVVYAMLNDLELFHRENRVVGPEQRPAISGGERRRVNIGMGIVALPPVLYLDEPTTGLDSRMSHKVVHLVRGLAEMMAINMVAVVHQPSQAVFELFDTLTVLTNEKMVAYQGPPWAVAAYFQQLGYGVGSVRKHTSHAESLLEFVTKADSTLVKVKPSDLGAAWQLSGSQWLRSVARGALKKELE</sequence>
<evidence type="ECO:0000259" key="6">
    <source>
        <dbReference type="Pfam" id="PF00005"/>
    </source>
</evidence>
<evidence type="ECO:0008006" key="10">
    <source>
        <dbReference type="Google" id="ProtNLM"/>
    </source>
</evidence>
<dbReference type="AlphaFoldDB" id="A0A150G3T1"/>
<dbReference type="EMBL" id="LSYV01000067">
    <property type="protein sequence ID" value="KXZ44532.1"/>
    <property type="molecule type" value="Genomic_DNA"/>
</dbReference>
<dbReference type="PANTHER" id="PTHR48041:SF91">
    <property type="entry name" value="ABC TRANSPORTER G FAMILY MEMBER 28"/>
    <property type="match status" value="1"/>
</dbReference>
<dbReference type="GO" id="GO:0016020">
    <property type="term" value="C:membrane"/>
    <property type="evidence" value="ECO:0007669"/>
    <property type="project" value="UniProtKB-SubCell"/>
</dbReference>
<dbReference type="GO" id="GO:0005524">
    <property type="term" value="F:ATP binding"/>
    <property type="evidence" value="ECO:0007669"/>
    <property type="project" value="InterPro"/>
</dbReference>